<comment type="similarity">
    <text evidence="1 5">Belongs to the aldehyde dehydrogenase family.</text>
</comment>
<sequence length="453" mass="49217">MAQNGTTENGVTGANGDGSPPMPFPQPVKVQEIRHTKIFINNEWHTSLKGKTFQTFNPATGVQICEVEEADKTMETIDTGKPFLHSYFIDLDGSIKTLRYYAGWADKIHGKTMPVGKCLCAWNFPLLMFMWKVAPALCCGNTVVIKPAEQTPLTALHVGSLIKEAGFPPGVVNIVPGFGPTAGAAIASHMGIDKVAFTGSTKVGQLIKEAAAKSNLKRVTLELGGKNPCIVFADSDLQLAVEETQKGAFFNQGQCCTAASRVFVEEQVYEEFVRHSVESAKTIVIGDPLDPRTSHGPQIDQKQFDKILELIDSGKKEGAKLECGGVAMEDTGLYIQPTVFSHVKDHMRIAKEEIFGPVQCIFRFKSQQEAIERANSTEYGLASAVFTRNLDRALSVSAALETGTVWVNCYNALHAQAPFGGYKMSGNGRELGEYALAEYSEVKAVTIKLTEAL</sequence>
<keyword evidence="2 5" id="KW-0560">Oxidoreductase</keyword>
<dbReference type="PROSITE" id="PS00070">
    <property type="entry name" value="ALDEHYDE_DEHYDR_CYS"/>
    <property type="match status" value="1"/>
</dbReference>
<evidence type="ECO:0000256" key="6">
    <source>
        <dbReference type="SAM" id="MobiDB-lite"/>
    </source>
</evidence>
<reference evidence="8" key="3">
    <citation type="submission" date="2025-09" db="UniProtKB">
        <authorList>
            <consortium name="Ensembl"/>
        </authorList>
    </citation>
    <scope>IDENTIFICATION</scope>
</reference>
<evidence type="ECO:0000313" key="8">
    <source>
        <dbReference type="Ensembl" id="ENSOTSP00005149130.1"/>
    </source>
</evidence>
<dbReference type="Proteomes" id="UP000694402">
    <property type="component" value="Unassembled WGS sequence"/>
</dbReference>
<evidence type="ECO:0000313" key="9">
    <source>
        <dbReference type="Proteomes" id="UP000694402"/>
    </source>
</evidence>
<dbReference type="PROSITE" id="PS00687">
    <property type="entry name" value="ALDEHYDE_DEHYDR_GLU"/>
    <property type="match status" value="1"/>
</dbReference>
<dbReference type="AlphaFoldDB" id="A0AAZ3S7L0"/>
<dbReference type="FunFam" id="3.40.605.10:FF:000026">
    <property type="entry name" value="Aldehyde dehydrogenase, putative"/>
    <property type="match status" value="1"/>
</dbReference>
<feature type="region of interest" description="Disordered" evidence="6">
    <location>
        <begin position="1"/>
        <end position="27"/>
    </location>
</feature>
<dbReference type="InterPro" id="IPR016161">
    <property type="entry name" value="Ald_DH/histidinol_DH"/>
</dbReference>
<dbReference type="SUPFAM" id="SSF53720">
    <property type="entry name" value="ALDH-like"/>
    <property type="match status" value="1"/>
</dbReference>
<dbReference type="Ensembl" id="ENSOTST00005170786.1">
    <property type="protein sequence ID" value="ENSOTSP00005149130.1"/>
    <property type="gene ID" value="ENSOTSG00005068576.1"/>
</dbReference>
<name>A0AAZ3S7L0_ONCTS</name>
<evidence type="ECO:0000256" key="4">
    <source>
        <dbReference type="PROSITE-ProRule" id="PRU10007"/>
    </source>
</evidence>
<keyword evidence="9" id="KW-1185">Reference proteome</keyword>
<feature type="active site" evidence="4">
    <location>
        <position position="222"/>
    </location>
</feature>
<protein>
    <recommendedName>
        <fullName evidence="7">Aldehyde dehydrogenase domain-containing protein</fullName>
    </recommendedName>
</protein>
<dbReference type="Pfam" id="PF00171">
    <property type="entry name" value="Aldedh"/>
    <property type="match status" value="1"/>
</dbReference>
<evidence type="ECO:0000256" key="1">
    <source>
        <dbReference type="ARBA" id="ARBA00009986"/>
    </source>
</evidence>
<organism evidence="8 9">
    <name type="scientific">Oncorhynchus tshawytscha</name>
    <name type="common">Chinook salmon</name>
    <name type="synonym">Salmo tshawytscha</name>
    <dbReference type="NCBI Taxonomy" id="74940"/>
    <lineage>
        <taxon>Eukaryota</taxon>
        <taxon>Metazoa</taxon>
        <taxon>Chordata</taxon>
        <taxon>Craniata</taxon>
        <taxon>Vertebrata</taxon>
        <taxon>Euteleostomi</taxon>
        <taxon>Actinopterygii</taxon>
        <taxon>Neopterygii</taxon>
        <taxon>Teleostei</taxon>
        <taxon>Protacanthopterygii</taxon>
        <taxon>Salmoniformes</taxon>
        <taxon>Salmonidae</taxon>
        <taxon>Salmoninae</taxon>
        <taxon>Oncorhynchus</taxon>
    </lineage>
</organism>
<dbReference type="Gene3D" id="3.40.309.10">
    <property type="entry name" value="Aldehyde Dehydrogenase, Chain A, domain 2"/>
    <property type="match status" value="1"/>
</dbReference>
<dbReference type="InterPro" id="IPR016160">
    <property type="entry name" value="Ald_DH_CS_CYS"/>
</dbReference>
<evidence type="ECO:0000256" key="5">
    <source>
        <dbReference type="RuleBase" id="RU003345"/>
    </source>
</evidence>
<dbReference type="Gene3D" id="3.40.605.10">
    <property type="entry name" value="Aldehyde Dehydrogenase, Chain A, domain 1"/>
    <property type="match status" value="2"/>
</dbReference>
<dbReference type="InterPro" id="IPR029510">
    <property type="entry name" value="Ald_DH_CS_GLU"/>
</dbReference>
<feature type="compositionally biased region" description="Polar residues" evidence="6">
    <location>
        <begin position="1"/>
        <end position="12"/>
    </location>
</feature>
<reference evidence="9" key="1">
    <citation type="journal article" date="2018" name="PLoS ONE">
        <title>Chinook salmon (Oncorhynchus tshawytscha) genome and transcriptome.</title>
        <authorList>
            <person name="Christensen K.A."/>
            <person name="Leong J.S."/>
            <person name="Sakhrani D."/>
            <person name="Biagi C.A."/>
            <person name="Minkley D.R."/>
            <person name="Withler R.E."/>
            <person name="Rondeau E.B."/>
            <person name="Koop B.F."/>
            <person name="Devlin R.H."/>
        </authorList>
    </citation>
    <scope>NUCLEOTIDE SEQUENCE [LARGE SCALE GENOMIC DNA]</scope>
</reference>
<feature type="domain" description="Aldehyde dehydrogenase" evidence="7">
    <location>
        <begin position="74"/>
        <end position="445"/>
    </location>
</feature>
<reference evidence="8" key="2">
    <citation type="submission" date="2025-08" db="UniProtKB">
        <authorList>
            <consortium name="Ensembl"/>
        </authorList>
    </citation>
    <scope>IDENTIFICATION</scope>
</reference>
<evidence type="ECO:0000259" key="7">
    <source>
        <dbReference type="Pfam" id="PF00171"/>
    </source>
</evidence>
<dbReference type="InterPro" id="IPR015590">
    <property type="entry name" value="Aldehyde_DH_dom"/>
</dbReference>
<dbReference type="InterPro" id="IPR016163">
    <property type="entry name" value="Ald_DH_C"/>
</dbReference>
<gene>
    <name evidence="8" type="primary">ALDH1A3</name>
</gene>
<dbReference type="GeneTree" id="ENSGT00940000158815"/>
<accession>A0AAZ3S7L0</accession>
<evidence type="ECO:0000256" key="3">
    <source>
        <dbReference type="ARBA" id="ARBA00023027"/>
    </source>
</evidence>
<dbReference type="FunFam" id="3.40.309.10:FF:000001">
    <property type="entry name" value="Mitochondrial aldehyde dehydrogenase 2"/>
    <property type="match status" value="1"/>
</dbReference>
<proteinExistence type="inferred from homology"/>
<evidence type="ECO:0000256" key="2">
    <source>
        <dbReference type="ARBA" id="ARBA00023002"/>
    </source>
</evidence>
<dbReference type="InterPro" id="IPR016162">
    <property type="entry name" value="Ald_DH_N"/>
</dbReference>
<dbReference type="GO" id="GO:0016620">
    <property type="term" value="F:oxidoreductase activity, acting on the aldehyde or oxo group of donors, NAD or NADP as acceptor"/>
    <property type="evidence" value="ECO:0007669"/>
    <property type="project" value="InterPro"/>
</dbReference>
<dbReference type="FunFam" id="3.40.605.10:FF:000050">
    <property type="entry name" value="Aldehyde dehydrogenase, mitochondrial"/>
    <property type="match status" value="1"/>
</dbReference>
<dbReference type="PANTHER" id="PTHR11699">
    <property type="entry name" value="ALDEHYDE DEHYDROGENASE-RELATED"/>
    <property type="match status" value="1"/>
</dbReference>
<keyword evidence="3" id="KW-0520">NAD</keyword>